<dbReference type="EMBL" id="BMAV01016312">
    <property type="protein sequence ID" value="GFY66980.1"/>
    <property type="molecule type" value="Genomic_DNA"/>
</dbReference>
<name>A0A8X7CIM4_9ARAC</name>
<evidence type="ECO:0000313" key="3">
    <source>
        <dbReference type="Proteomes" id="UP000886998"/>
    </source>
</evidence>
<protein>
    <submittedName>
        <fullName evidence="2">Uncharacterized protein</fullName>
    </submittedName>
</protein>
<comment type="caution">
    <text evidence="2">The sequence shown here is derived from an EMBL/GenBank/DDBJ whole genome shotgun (WGS) entry which is preliminary data.</text>
</comment>
<reference evidence="2" key="1">
    <citation type="submission" date="2020-08" db="EMBL/GenBank/DDBJ databases">
        <title>Multicomponent nature underlies the extraordinary mechanical properties of spider dragline silk.</title>
        <authorList>
            <person name="Kono N."/>
            <person name="Nakamura H."/>
            <person name="Mori M."/>
            <person name="Yoshida Y."/>
            <person name="Ohtoshi R."/>
            <person name="Malay A.D."/>
            <person name="Moran D.A.P."/>
            <person name="Tomita M."/>
            <person name="Numata K."/>
            <person name="Arakawa K."/>
        </authorList>
    </citation>
    <scope>NUCLEOTIDE SEQUENCE</scope>
</reference>
<feature type="region of interest" description="Disordered" evidence="1">
    <location>
        <begin position="78"/>
        <end position="98"/>
    </location>
</feature>
<sequence>MDEAPRDGCYRLPPGNDQAVADESITVWSVEIRRVGCHLKVLSLAVDSNDESEAITVVKFRDIFQMSVRCKQWIRMSSSTSQQSGRFQQQNPVLGPVF</sequence>
<accession>A0A8X7CIM4</accession>
<proteinExistence type="predicted"/>
<evidence type="ECO:0000256" key="1">
    <source>
        <dbReference type="SAM" id="MobiDB-lite"/>
    </source>
</evidence>
<feature type="compositionally biased region" description="Polar residues" evidence="1">
    <location>
        <begin position="78"/>
        <end position="92"/>
    </location>
</feature>
<dbReference type="Proteomes" id="UP000886998">
    <property type="component" value="Unassembled WGS sequence"/>
</dbReference>
<evidence type="ECO:0000313" key="2">
    <source>
        <dbReference type="EMBL" id="GFY66980.1"/>
    </source>
</evidence>
<dbReference type="AlphaFoldDB" id="A0A8X7CIM4"/>
<keyword evidence="3" id="KW-1185">Reference proteome</keyword>
<gene>
    <name evidence="2" type="ORF">TNIN_302061</name>
</gene>
<organism evidence="2 3">
    <name type="scientific">Trichonephila inaurata madagascariensis</name>
    <dbReference type="NCBI Taxonomy" id="2747483"/>
    <lineage>
        <taxon>Eukaryota</taxon>
        <taxon>Metazoa</taxon>
        <taxon>Ecdysozoa</taxon>
        <taxon>Arthropoda</taxon>
        <taxon>Chelicerata</taxon>
        <taxon>Arachnida</taxon>
        <taxon>Araneae</taxon>
        <taxon>Araneomorphae</taxon>
        <taxon>Entelegynae</taxon>
        <taxon>Araneoidea</taxon>
        <taxon>Nephilidae</taxon>
        <taxon>Trichonephila</taxon>
        <taxon>Trichonephila inaurata</taxon>
    </lineage>
</organism>